<evidence type="ECO:0000256" key="2">
    <source>
        <dbReference type="ARBA" id="ARBA00023015"/>
    </source>
</evidence>
<dbReference type="PROSITE" id="PS50931">
    <property type="entry name" value="HTH_LYSR"/>
    <property type="match status" value="1"/>
</dbReference>
<feature type="domain" description="HTH lysR-type" evidence="5">
    <location>
        <begin position="6"/>
        <end position="63"/>
    </location>
</feature>
<keyword evidence="4" id="KW-0804">Transcription</keyword>
<dbReference type="Gene3D" id="1.10.10.10">
    <property type="entry name" value="Winged helix-like DNA-binding domain superfamily/Winged helix DNA-binding domain"/>
    <property type="match status" value="1"/>
</dbReference>
<comment type="similarity">
    <text evidence="1">Belongs to the LysR transcriptional regulatory family.</text>
</comment>
<name>A0ABX1E5M4_9PROT</name>
<evidence type="ECO:0000259" key="5">
    <source>
        <dbReference type="PROSITE" id="PS50931"/>
    </source>
</evidence>
<dbReference type="Pfam" id="PF03466">
    <property type="entry name" value="LysR_substrate"/>
    <property type="match status" value="1"/>
</dbReference>
<dbReference type="PANTHER" id="PTHR30427:SF1">
    <property type="entry name" value="TRANSCRIPTIONAL ACTIVATOR PROTEIN LYSR"/>
    <property type="match status" value="1"/>
</dbReference>
<keyword evidence="3" id="KW-0238">DNA-binding</keyword>
<gene>
    <name evidence="6" type="ORF">HEQ75_05135</name>
</gene>
<organism evidence="6 7">
    <name type="scientific">Falsiroseomonas selenitidurans</name>
    <dbReference type="NCBI Taxonomy" id="2716335"/>
    <lineage>
        <taxon>Bacteria</taxon>
        <taxon>Pseudomonadati</taxon>
        <taxon>Pseudomonadota</taxon>
        <taxon>Alphaproteobacteria</taxon>
        <taxon>Acetobacterales</taxon>
        <taxon>Roseomonadaceae</taxon>
        <taxon>Falsiroseomonas</taxon>
    </lineage>
</organism>
<accession>A0ABX1E5M4</accession>
<sequence length="314" mass="32771">MPRQGLEFRHLEAFRAIMRAGSVTGAGALLGISQPAVSRLLAQTEALSGLALFERVRGRLVPTATAEALHAETERIFTGIAEVSALAERLRAGTPRRIVVASLPTITLAVLPQAVAAWRKAGRRAPLSVHSRAAGDVLGLVAARQADLGIVTGAVQVPGVRSAPLMRVPGWCVLPPGHRLAAQRVVRAADLDGEPYIALSREEGRQALVEAALLGSGARPVEAVECRMSTGAVAMAVAGAGITLADAFSVSIFIGRGLVLRPFEPAVVFEYRLIWPEGVRDGFGRAALAQEIRQAARAVHERVAAAAALPAGGA</sequence>
<evidence type="ECO:0000256" key="4">
    <source>
        <dbReference type="ARBA" id="ARBA00023163"/>
    </source>
</evidence>
<dbReference type="Proteomes" id="UP000787635">
    <property type="component" value="Unassembled WGS sequence"/>
</dbReference>
<keyword evidence="7" id="KW-1185">Reference proteome</keyword>
<dbReference type="PANTHER" id="PTHR30427">
    <property type="entry name" value="TRANSCRIPTIONAL ACTIVATOR PROTEIN LYSR"/>
    <property type="match status" value="1"/>
</dbReference>
<evidence type="ECO:0000313" key="7">
    <source>
        <dbReference type="Proteomes" id="UP000787635"/>
    </source>
</evidence>
<proteinExistence type="inferred from homology"/>
<protein>
    <submittedName>
        <fullName evidence="6">LysR family transcriptional regulator</fullName>
    </submittedName>
</protein>
<reference evidence="6 7" key="1">
    <citation type="submission" date="2020-03" db="EMBL/GenBank/DDBJ databases">
        <title>Roseomonas selenitidurans sp. nov. isolated from urban soil.</title>
        <authorList>
            <person name="Liu H."/>
        </authorList>
    </citation>
    <scope>NUCLEOTIDE SEQUENCE [LARGE SCALE GENOMIC DNA]</scope>
    <source>
        <strain evidence="6 7">BU-1</strain>
    </source>
</reference>
<keyword evidence="2" id="KW-0805">Transcription regulation</keyword>
<dbReference type="Gene3D" id="3.40.190.10">
    <property type="entry name" value="Periplasmic binding protein-like II"/>
    <property type="match status" value="2"/>
</dbReference>
<comment type="caution">
    <text evidence="6">The sequence shown here is derived from an EMBL/GenBank/DDBJ whole genome shotgun (WGS) entry which is preliminary data.</text>
</comment>
<dbReference type="InterPro" id="IPR000847">
    <property type="entry name" value="LysR_HTH_N"/>
</dbReference>
<dbReference type="InterPro" id="IPR036390">
    <property type="entry name" value="WH_DNA-bd_sf"/>
</dbReference>
<dbReference type="RefSeq" id="WP_168027852.1">
    <property type="nucleotide sequence ID" value="NZ_JAAVNE010000005.1"/>
</dbReference>
<dbReference type="Pfam" id="PF00126">
    <property type="entry name" value="HTH_1"/>
    <property type="match status" value="1"/>
</dbReference>
<dbReference type="SUPFAM" id="SSF46785">
    <property type="entry name" value="Winged helix' DNA-binding domain"/>
    <property type="match status" value="1"/>
</dbReference>
<dbReference type="EMBL" id="JAAVNE010000005">
    <property type="protein sequence ID" value="NKC30235.1"/>
    <property type="molecule type" value="Genomic_DNA"/>
</dbReference>
<evidence type="ECO:0000256" key="3">
    <source>
        <dbReference type="ARBA" id="ARBA00023125"/>
    </source>
</evidence>
<dbReference type="InterPro" id="IPR036388">
    <property type="entry name" value="WH-like_DNA-bd_sf"/>
</dbReference>
<evidence type="ECO:0000313" key="6">
    <source>
        <dbReference type="EMBL" id="NKC30235.1"/>
    </source>
</evidence>
<evidence type="ECO:0000256" key="1">
    <source>
        <dbReference type="ARBA" id="ARBA00009437"/>
    </source>
</evidence>
<dbReference type="SUPFAM" id="SSF53850">
    <property type="entry name" value="Periplasmic binding protein-like II"/>
    <property type="match status" value="1"/>
</dbReference>
<dbReference type="InterPro" id="IPR005119">
    <property type="entry name" value="LysR_subst-bd"/>
</dbReference>